<feature type="region of interest" description="Disordered" evidence="1">
    <location>
        <begin position="11"/>
        <end position="75"/>
    </location>
</feature>
<dbReference type="Proteomes" id="UP000821866">
    <property type="component" value="Chromosome 3"/>
</dbReference>
<gene>
    <name evidence="2" type="ORF">HPB51_008923</name>
</gene>
<protein>
    <submittedName>
        <fullName evidence="2">Uncharacterized protein</fullName>
    </submittedName>
</protein>
<dbReference type="VEuPathDB" id="VectorBase:LOC119161999"/>
<feature type="region of interest" description="Disordered" evidence="1">
    <location>
        <begin position="143"/>
        <end position="172"/>
    </location>
</feature>
<reference evidence="2" key="1">
    <citation type="journal article" date="2020" name="Cell">
        <title>Large-Scale Comparative Analyses of Tick Genomes Elucidate Their Genetic Diversity and Vector Capacities.</title>
        <authorList>
            <consortium name="Tick Genome and Microbiome Consortium (TIGMIC)"/>
            <person name="Jia N."/>
            <person name="Wang J."/>
            <person name="Shi W."/>
            <person name="Du L."/>
            <person name="Sun Y."/>
            <person name="Zhan W."/>
            <person name="Jiang J.F."/>
            <person name="Wang Q."/>
            <person name="Zhang B."/>
            <person name="Ji P."/>
            <person name="Bell-Sakyi L."/>
            <person name="Cui X.M."/>
            <person name="Yuan T.T."/>
            <person name="Jiang B.G."/>
            <person name="Yang W.F."/>
            <person name="Lam T.T."/>
            <person name="Chang Q.C."/>
            <person name="Ding S.J."/>
            <person name="Wang X.J."/>
            <person name="Zhu J.G."/>
            <person name="Ruan X.D."/>
            <person name="Zhao L."/>
            <person name="Wei J.T."/>
            <person name="Ye R.Z."/>
            <person name="Que T.C."/>
            <person name="Du C.H."/>
            <person name="Zhou Y.H."/>
            <person name="Cheng J.X."/>
            <person name="Dai P.F."/>
            <person name="Guo W.B."/>
            <person name="Han X.H."/>
            <person name="Huang E.J."/>
            <person name="Li L.F."/>
            <person name="Wei W."/>
            <person name="Gao Y.C."/>
            <person name="Liu J.Z."/>
            <person name="Shao H.Z."/>
            <person name="Wang X."/>
            <person name="Wang C.C."/>
            <person name="Yang T.C."/>
            <person name="Huo Q.B."/>
            <person name="Li W."/>
            <person name="Chen H.Y."/>
            <person name="Chen S.E."/>
            <person name="Zhou L.G."/>
            <person name="Ni X.B."/>
            <person name="Tian J.H."/>
            <person name="Sheng Y."/>
            <person name="Liu T."/>
            <person name="Pan Y.S."/>
            <person name="Xia L.Y."/>
            <person name="Li J."/>
            <person name="Zhao F."/>
            <person name="Cao W.C."/>
        </authorList>
    </citation>
    <scope>NUCLEOTIDE SEQUENCE</scope>
    <source>
        <strain evidence="2">Rmic-2018</strain>
    </source>
</reference>
<sequence length="221" mass="24625">MPTVFQGYPAYMMPPVKRPRKEPAPRAVVPPPKQIKRKAQPLESLLLEDNVSVESHEDTKSMSTQTTKNDHQRASRYLSTISRLRSRVSYHRYNGSWASPAHPALDGTSCAKGKECNRAIQMMIGCTKTMAYCREGSCVARPAAQEGGGSPGASTKRVPRSTVVPTTTNPKTTTTRWSRINVVFTDLTNIWNNWFRRGLRSWFRGRGRFLYGALGAVGSHA</sequence>
<organism evidence="2 3">
    <name type="scientific">Rhipicephalus microplus</name>
    <name type="common">Cattle tick</name>
    <name type="synonym">Boophilus microplus</name>
    <dbReference type="NCBI Taxonomy" id="6941"/>
    <lineage>
        <taxon>Eukaryota</taxon>
        <taxon>Metazoa</taxon>
        <taxon>Ecdysozoa</taxon>
        <taxon>Arthropoda</taxon>
        <taxon>Chelicerata</taxon>
        <taxon>Arachnida</taxon>
        <taxon>Acari</taxon>
        <taxon>Parasitiformes</taxon>
        <taxon>Ixodida</taxon>
        <taxon>Ixodoidea</taxon>
        <taxon>Ixodidae</taxon>
        <taxon>Rhipicephalinae</taxon>
        <taxon>Rhipicephalus</taxon>
        <taxon>Boophilus</taxon>
    </lineage>
</organism>
<evidence type="ECO:0000313" key="3">
    <source>
        <dbReference type="Proteomes" id="UP000821866"/>
    </source>
</evidence>
<dbReference type="AlphaFoldDB" id="A0A9J6E8B7"/>
<feature type="compositionally biased region" description="Low complexity" evidence="1">
    <location>
        <begin position="160"/>
        <end position="172"/>
    </location>
</feature>
<evidence type="ECO:0000256" key="1">
    <source>
        <dbReference type="SAM" id="MobiDB-lite"/>
    </source>
</evidence>
<dbReference type="EMBL" id="JABSTU010000005">
    <property type="protein sequence ID" value="KAH8030562.1"/>
    <property type="molecule type" value="Genomic_DNA"/>
</dbReference>
<dbReference type="VEuPathDB" id="VectorBase:LOC119181824"/>
<proteinExistence type="predicted"/>
<name>A0A9J6E8B7_RHIMP</name>
<evidence type="ECO:0000313" key="2">
    <source>
        <dbReference type="EMBL" id="KAH8030562.1"/>
    </source>
</evidence>
<keyword evidence="3" id="KW-1185">Reference proteome</keyword>
<accession>A0A9J6E8B7</accession>
<comment type="caution">
    <text evidence="2">The sequence shown here is derived from an EMBL/GenBank/DDBJ whole genome shotgun (WGS) entry which is preliminary data.</text>
</comment>
<reference evidence="2" key="2">
    <citation type="submission" date="2021-09" db="EMBL/GenBank/DDBJ databases">
        <authorList>
            <person name="Jia N."/>
            <person name="Wang J."/>
            <person name="Shi W."/>
            <person name="Du L."/>
            <person name="Sun Y."/>
            <person name="Zhan W."/>
            <person name="Jiang J."/>
            <person name="Wang Q."/>
            <person name="Zhang B."/>
            <person name="Ji P."/>
            <person name="Sakyi L.B."/>
            <person name="Cui X."/>
            <person name="Yuan T."/>
            <person name="Jiang B."/>
            <person name="Yang W."/>
            <person name="Lam T.T.-Y."/>
            <person name="Chang Q."/>
            <person name="Ding S."/>
            <person name="Wang X."/>
            <person name="Zhu J."/>
            <person name="Ruan X."/>
            <person name="Zhao L."/>
            <person name="Wei J."/>
            <person name="Que T."/>
            <person name="Du C."/>
            <person name="Cheng J."/>
            <person name="Dai P."/>
            <person name="Han X."/>
            <person name="Huang E."/>
            <person name="Gao Y."/>
            <person name="Liu J."/>
            <person name="Shao H."/>
            <person name="Ye R."/>
            <person name="Li L."/>
            <person name="Wei W."/>
            <person name="Wang X."/>
            <person name="Wang C."/>
            <person name="Huo Q."/>
            <person name="Li W."/>
            <person name="Guo W."/>
            <person name="Chen H."/>
            <person name="Chen S."/>
            <person name="Zhou L."/>
            <person name="Zhou L."/>
            <person name="Ni X."/>
            <person name="Tian J."/>
            <person name="Zhou Y."/>
            <person name="Sheng Y."/>
            <person name="Liu T."/>
            <person name="Pan Y."/>
            <person name="Xia L."/>
            <person name="Li J."/>
            <person name="Zhao F."/>
            <person name="Cao W."/>
        </authorList>
    </citation>
    <scope>NUCLEOTIDE SEQUENCE</scope>
    <source>
        <strain evidence="2">Rmic-2018</strain>
        <tissue evidence="2">Larvae</tissue>
    </source>
</reference>